<dbReference type="GO" id="GO:0032977">
    <property type="term" value="F:membrane insertase activity"/>
    <property type="evidence" value="ECO:0007669"/>
    <property type="project" value="InterPro"/>
</dbReference>
<dbReference type="EMBL" id="CACSHJ010000089">
    <property type="protein sequence ID" value="CAA0385205.1"/>
    <property type="molecule type" value="Genomic_DNA"/>
</dbReference>
<accession>A0A5S9XJA4</accession>
<dbReference type="PANTHER" id="PTHR12428">
    <property type="entry name" value="OXA1"/>
    <property type="match status" value="1"/>
</dbReference>
<comment type="subcellular location">
    <subcellularLocation>
        <location evidence="1">Membrane</location>
        <topology evidence="1">Multi-pass membrane protein</topology>
    </subcellularLocation>
</comment>
<evidence type="ECO:0000256" key="6">
    <source>
        <dbReference type="SAM" id="Phobius"/>
    </source>
</evidence>
<organism evidence="7 8">
    <name type="scientific">Arabidopsis thaliana</name>
    <name type="common">Mouse-ear cress</name>
    <dbReference type="NCBI Taxonomy" id="3702"/>
    <lineage>
        <taxon>Eukaryota</taxon>
        <taxon>Viridiplantae</taxon>
        <taxon>Streptophyta</taxon>
        <taxon>Embryophyta</taxon>
        <taxon>Tracheophyta</taxon>
        <taxon>Spermatophyta</taxon>
        <taxon>Magnoliopsida</taxon>
        <taxon>eudicotyledons</taxon>
        <taxon>Gunneridae</taxon>
        <taxon>Pentapetalae</taxon>
        <taxon>rosids</taxon>
        <taxon>malvids</taxon>
        <taxon>Brassicales</taxon>
        <taxon>Brassicaceae</taxon>
        <taxon>Camelineae</taxon>
        <taxon>Arabidopsis</taxon>
    </lineage>
</organism>
<sequence>MALRRSLSLRSLFNARCYQPSCSGIIRRDDVHEEKPNYGSYFHQRSCSSSILSQQPLRSPSSHWSLCTPFGVSIYHRSMSTSHIPGSDESCNVNEVAETPIDSVMENVASQVSSDWSYQFDIVKLLIETLHSYTGLNWWASIVLATLLVRGVTIPLIIDSAKWRSRTMMLGIHSTASMVIKDPAALAEHQIEFVKLLKKYGGAFSLSPFLYLLQFPASFCMGLKISNMTEKVASFKTGGALWFTDLTTADTSFVFPLLTGLTFWIMIECDAMVGLEGAMIPKKLTRIMVIPMVYYLMSCMMFSIAYMLVIRRPGVMKHYDIPEVPDHVGTTFYKRIWGKWLKGTSRRYLKGFFGLREKSFENFCVVLVKTFVKIKIPLM</sequence>
<evidence type="ECO:0000256" key="4">
    <source>
        <dbReference type="ARBA" id="ARBA00022989"/>
    </source>
</evidence>
<dbReference type="GO" id="GO:0016020">
    <property type="term" value="C:membrane"/>
    <property type="evidence" value="ECO:0007669"/>
    <property type="project" value="UniProtKB-SubCell"/>
</dbReference>
<feature type="transmembrane region" description="Helical" evidence="6">
    <location>
        <begin position="136"/>
        <end position="158"/>
    </location>
</feature>
<dbReference type="PANTHER" id="PTHR12428:SF34">
    <property type="entry name" value="MITOCHONDRIAL INNER MEMBRANE PROTEIN OXA1-LIKE"/>
    <property type="match status" value="1"/>
</dbReference>
<feature type="transmembrane region" description="Helical" evidence="6">
    <location>
        <begin position="287"/>
        <end position="309"/>
    </location>
</feature>
<keyword evidence="4 6" id="KW-1133">Transmembrane helix</keyword>
<evidence type="ECO:0000256" key="1">
    <source>
        <dbReference type="ARBA" id="ARBA00004141"/>
    </source>
</evidence>
<comment type="similarity">
    <text evidence="2">Belongs to the OXA1/ALB3/YidC (TC 2.A.9.2) family.</text>
</comment>
<evidence type="ECO:0000256" key="2">
    <source>
        <dbReference type="ARBA" id="ARBA00010583"/>
    </source>
</evidence>
<dbReference type="Proteomes" id="UP000434276">
    <property type="component" value="Unassembled WGS sequence"/>
</dbReference>
<protein>
    <submittedName>
        <fullName evidence="7">Uncharacterized protein</fullName>
    </submittedName>
</protein>
<evidence type="ECO:0000256" key="3">
    <source>
        <dbReference type="ARBA" id="ARBA00022692"/>
    </source>
</evidence>
<dbReference type="ExpressionAtlas" id="A0A5S9XJA4">
    <property type="expression patterns" value="baseline and differential"/>
</dbReference>
<dbReference type="AlphaFoldDB" id="A0A5S9XJA4"/>
<dbReference type="OrthoDB" id="1104631at2759"/>
<proteinExistence type="inferred from homology"/>
<feature type="transmembrane region" description="Helical" evidence="6">
    <location>
        <begin position="246"/>
        <end position="267"/>
    </location>
</feature>
<gene>
    <name evidence="7" type="ORF">C24_LOCUS15140</name>
</gene>
<evidence type="ECO:0000313" key="7">
    <source>
        <dbReference type="EMBL" id="CAA0385205.1"/>
    </source>
</evidence>
<dbReference type="InterPro" id="IPR001708">
    <property type="entry name" value="YidC/ALB3/OXA1/COX18"/>
</dbReference>
<keyword evidence="5 6" id="KW-0472">Membrane</keyword>
<reference evidence="7 8" key="1">
    <citation type="submission" date="2019-12" db="EMBL/GenBank/DDBJ databases">
        <authorList>
            <person name="Jiao W.-B."/>
            <person name="Schneeberger K."/>
        </authorList>
    </citation>
    <scope>NUCLEOTIDE SEQUENCE [LARGE SCALE GENOMIC DNA]</scope>
    <source>
        <strain evidence="8">cv. C24</strain>
    </source>
</reference>
<keyword evidence="3 6" id="KW-0812">Transmembrane</keyword>
<name>A0A5S9XJA4_ARATH</name>
<evidence type="ECO:0000313" key="8">
    <source>
        <dbReference type="Proteomes" id="UP000434276"/>
    </source>
</evidence>
<evidence type="ECO:0000256" key="5">
    <source>
        <dbReference type="ARBA" id="ARBA00023136"/>
    </source>
</evidence>